<dbReference type="Gene3D" id="3.40.630.30">
    <property type="match status" value="1"/>
</dbReference>
<gene>
    <name evidence="1" type="ORF">BN1208_0079</name>
</gene>
<evidence type="ECO:0000313" key="1">
    <source>
        <dbReference type="EMBL" id="CEZ18975.1"/>
    </source>
</evidence>
<protein>
    <submittedName>
        <fullName evidence="1">Uncharacterized protein</fullName>
    </submittedName>
</protein>
<proteinExistence type="predicted"/>
<dbReference type="InterPro" id="IPR016181">
    <property type="entry name" value="Acyl_CoA_acyltransferase"/>
</dbReference>
<dbReference type="RefSeq" id="WP_046486681.1">
    <property type="nucleotide sequence ID" value="NZ_LN827929.1"/>
</dbReference>
<name>A0A0D6EU11_9PROT</name>
<evidence type="ECO:0000313" key="2">
    <source>
        <dbReference type="Proteomes" id="UP000064007"/>
    </source>
</evidence>
<dbReference type="OrthoDB" id="8533828at2"/>
<reference evidence="2" key="1">
    <citation type="submission" date="2014-12" db="EMBL/GenBank/DDBJ databases">
        <authorList>
            <person name="Salcher M.M."/>
        </authorList>
    </citation>
    <scope>NUCLEOTIDE SEQUENCE [LARGE SCALE GENOMIC DNA]</scope>
    <source>
        <strain evidence="2">MMS-10A-171</strain>
    </source>
</reference>
<accession>A0A0D6EU11</accession>
<sequence length="401" mass="46377">MIQQLSLEWLNSESQIPQALWDSCFPAPNEGQWWYRSLECAHLEEQFTFTYGLISLNGEPVAIAPAFVKDVPIELVMPPMILLIAKLISKILPSFLYQRTFFIGSVGSDEGHIGIDPKILKAQKVTQDDIFLCVQEAAEKQAQKYKAAMLVWKDFPNIYHQTLATISKSKKLFPLISFPSALVKLEGGNTEDYINSLKSSRRDQFLKKLKKALPAPLDVSIVHLPDNQTLHQLYRLFSRTYSKGKTKFEELTPEFFEFISREKEAHFIVLRHQSSHEIVAFMLCFDLKGHVINKFIGIDYDAPRDWFIYFRLWIEAVNWSYKIGAKTIQSGQTAYPAKIETGHELIHLTNYCKHRNRFMHEIYKKVSRLVNWDTLDPDLAVYLKAYPEEKPGIQLIKEGEI</sequence>
<dbReference type="EMBL" id="LN827929">
    <property type="protein sequence ID" value="CEZ18975.1"/>
    <property type="molecule type" value="Genomic_DNA"/>
</dbReference>
<dbReference type="KEGG" id="mbat:BN1208_0079"/>
<dbReference type="SUPFAM" id="SSF55729">
    <property type="entry name" value="Acyl-CoA N-acyltransferases (Nat)"/>
    <property type="match status" value="1"/>
</dbReference>
<organism evidence="1 2">
    <name type="scientific">Candidatus Methylopumilus planktonicus</name>
    <dbReference type="NCBI Taxonomy" id="1581557"/>
    <lineage>
        <taxon>Bacteria</taxon>
        <taxon>Pseudomonadati</taxon>
        <taxon>Pseudomonadota</taxon>
        <taxon>Betaproteobacteria</taxon>
        <taxon>Nitrosomonadales</taxon>
        <taxon>Methylophilaceae</taxon>
        <taxon>Candidatus Methylopumilus</taxon>
    </lineage>
</organism>
<dbReference type="AlphaFoldDB" id="A0A0D6EU11"/>
<dbReference type="HOGENOM" id="CLU_686626_0_0_4"/>
<keyword evidence="2" id="KW-1185">Reference proteome</keyword>
<dbReference type="Proteomes" id="UP000064007">
    <property type="component" value="Chromosome 1"/>
</dbReference>
<dbReference type="STRING" id="1581557.BN1208_0079"/>